<dbReference type="AlphaFoldDB" id="A0A6P5X3E0"/>
<evidence type="ECO:0000313" key="4">
    <source>
        <dbReference type="RefSeq" id="XP_022722352.1"/>
    </source>
</evidence>
<dbReference type="GeneID" id="111279646"/>
<proteinExistence type="predicted"/>
<dbReference type="RefSeq" id="XP_022722350.1">
    <property type="nucleotide sequence ID" value="XM_022866615.1"/>
</dbReference>
<evidence type="ECO:0000313" key="1">
    <source>
        <dbReference type="Proteomes" id="UP000515121"/>
    </source>
</evidence>
<accession>A0A6P5X3E0</accession>
<dbReference type="RefSeq" id="XP_022722351.1">
    <property type="nucleotide sequence ID" value="XM_022866616.1"/>
</dbReference>
<dbReference type="RefSeq" id="XP_022722352.1">
    <property type="nucleotide sequence ID" value="XM_022866617.1"/>
</dbReference>
<dbReference type="RefSeq" id="XP_022722353.1">
    <property type="nucleotide sequence ID" value="XM_022866618.1"/>
</dbReference>
<dbReference type="PANTHER" id="PTHR36376">
    <property type="entry name" value="OS09G0514700 PROTEIN"/>
    <property type="match status" value="1"/>
</dbReference>
<reference evidence="2 3" key="1">
    <citation type="submission" date="2025-04" db="UniProtKB">
        <authorList>
            <consortium name="RefSeq"/>
        </authorList>
    </citation>
    <scope>IDENTIFICATION</scope>
    <source>
        <tissue evidence="2 3">Fruit stalk</tissue>
    </source>
</reference>
<gene>
    <name evidence="2 3 4 5" type="primary">LOC111279646</name>
</gene>
<keyword evidence="1" id="KW-1185">Reference proteome</keyword>
<organism evidence="1 3">
    <name type="scientific">Durio zibethinus</name>
    <name type="common">Durian</name>
    <dbReference type="NCBI Taxonomy" id="66656"/>
    <lineage>
        <taxon>Eukaryota</taxon>
        <taxon>Viridiplantae</taxon>
        <taxon>Streptophyta</taxon>
        <taxon>Embryophyta</taxon>
        <taxon>Tracheophyta</taxon>
        <taxon>Spermatophyta</taxon>
        <taxon>Magnoliopsida</taxon>
        <taxon>eudicotyledons</taxon>
        <taxon>Gunneridae</taxon>
        <taxon>Pentapetalae</taxon>
        <taxon>rosids</taxon>
        <taxon>malvids</taxon>
        <taxon>Malvales</taxon>
        <taxon>Malvaceae</taxon>
        <taxon>Helicteroideae</taxon>
        <taxon>Durio</taxon>
    </lineage>
</organism>
<dbReference type="KEGG" id="dzi:111279646"/>
<evidence type="ECO:0000313" key="2">
    <source>
        <dbReference type="RefSeq" id="XP_022722350.1"/>
    </source>
</evidence>
<dbReference type="OrthoDB" id="603754at2759"/>
<evidence type="ECO:0000313" key="5">
    <source>
        <dbReference type="RefSeq" id="XP_022722353.1"/>
    </source>
</evidence>
<dbReference type="PANTHER" id="PTHR36376:SF1">
    <property type="entry name" value="OS09G0514700 PROTEIN"/>
    <property type="match status" value="1"/>
</dbReference>
<name>A0A6P5X3E0_DURZI</name>
<evidence type="ECO:0000313" key="3">
    <source>
        <dbReference type="RefSeq" id="XP_022722351.1"/>
    </source>
</evidence>
<sequence>MANREDEGFYHSLSRKELQSLCKKYGLPANRSSSDMAKSLACYLENQRLGSMSMGERLYEIRETGLPLPLEVQLQPGASLNSFRDTGKDCYGLISCPIDRCNGGNHSQAVKCNALGCCTGDKYYHKDGYSGGSIFSLQTPQSRFVTHYDDSGFKNKELPAIFFNKNCPSLTRDGRMNDMLQIEQKDTNVAACSNENAFPSSINTPTVSPSSFQFHVSSEEGINLYVDLNSNPSEWVEKLKSEVSICQNMSHSKSQTFHNELGRLGESSTQMKNSFQLDVDAGRVKDIHTHPGLPLSLIIKENNPLQLDHSDGDGGSLGSTVMTQCARAVELSEHLEGDQGLTLFKVPPDSQEQIISGGAFSVKDGCLMTLDSNINSPRKKLVSDAVFNKPDGPLNHLTTEHQNSMLENEICENSTLPNGCNLVSPCGIIPGCLPDGSLQIRMPKDVVHQKDALHSPCEIGEFVDLVDPNHSIYEEQGGLVASTELDQEKFRNRLPTLVEEQGRSKIINWGESSECSHDELFENCGGLDKAESNGLGKKRAYIDGDQNDCSTLDAKILRSTNHLIRKVLPRRSMRLVSK</sequence>
<dbReference type="Proteomes" id="UP000515121">
    <property type="component" value="Unplaced"/>
</dbReference>
<protein>
    <submittedName>
        <fullName evidence="2 3">Uncharacterized protein LOC111279646 isoform X1</fullName>
    </submittedName>
</protein>